<dbReference type="RefSeq" id="WP_109871366.1">
    <property type="nucleotide sequence ID" value="NZ_QGNA01000003.1"/>
</dbReference>
<feature type="region of interest" description="Disordered" evidence="2">
    <location>
        <begin position="1"/>
        <end position="27"/>
    </location>
</feature>
<protein>
    <submittedName>
        <fullName evidence="4">Flagellar biosynthesis protein FlhB</fullName>
    </submittedName>
</protein>
<feature type="compositionally biased region" description="Basic and acidic residues" evidence="2">
    <location>
        <begin position="9"/>
        <end position="26"/>
    </location>
</feature>
<comment type="caution">
    <text evidence="4">The sequence shown here is derived from an EMBL/GenBank/DDBJ whole genome shotgun (WGS) entry which is preliminary data.</text>
</comment>
<feature type="transmembrane region" description="Helical" evidence="3">
    <location>
        <begin position="144"/>
        <end position="162"/>
    </location>
</feature>
<keyword evidence="4" id="KW-0966">Cell projection</keyword>
<feature type="transmembrane region" description="Helical" evidence="3">
    <location>
        <begin position="188"/>
        <end position="209"/>
    </location>
</feature>
<keyword evidence="3" id="KW-1133">Transmembrane helix</keyword>
<dbReference type="PANTHER" id="PTHR30531">
    <property type="entry name" value="FLAGELLAR BIOSYNTHETIC PROTEIN FLHB"/>
    <property type="match status" value="1"/>
</dbReference>
<dbReference type="Proteomes" id="UP000245765">
    <property type="component" value="Unassembled WGS sequence"/>
</dbReference>
<evidence type="ECO:0000313" key="5">
    <source>
        <dbReference type="Proteomes" id="UP000245765"/>
    </source>
</evidence>
<name>A0A317FDH6_9PROT</name>
<dbReference type="AlphaFoldDB" id="A0A317FDH6"/>
<sequence>MAEEDAADPADRSEAATPRRVEKAREQGQVALSREAAGFAALAAGSLAVALALPPLGLELLKAMRATLEQAHGADPLEVARLLGWQGLLLVAAVAGAAALGACAATLLQTRGLVSAKALEPRLDKISPLAGLRRLFGAEGLAEFLRSLLKIGVVGVALWFALGDPAELQSALHAPAGGMLQAAADASWRLVGAALGAFAALAVLDLLWVRFNHLRQLRMTRQELRDEMKESEGDPHLRARRRQLRESRARNRMMAEVPRAAVVITNPTHYAVALAYAEGEAAPKVVAKGVDELAARIRARAEAAAVPIVSNPPLARALHRLELGAEIPAEHYQAVAEIIAFVWRRRRGDEQLVARDGARRA</sequence>
<keyword evidence="5" id="KW-1185">Reference proteome</keyword>
<feature type="transmembrane region" description="Helical" evidence="3">
    <location>
        <begin position="36"/>
        <end position="56"/>
    </location>
</feature>
<dbReference type="InterPro" id="IPR029025">
    <property type="entry name" value="T3SS_substrate_exporter_C"/>
</dbReference>
<dbReference type="Gene3D" id="3.40.1690.10">
    <property type="entry name" value="secretion proteins EscU"/>
    <property type="match status" value="1"/>
</dbReference>
<keyword evidence="4" id="KW-0969">Cilium</keyword>
<proteinExistence type="inferred from homology"/>
<reference evidence="5" key="1">
    <citation type="submission" date="2018-05" db="EMBL/GenBank/DDBJ databases">
        <authorList>
            <person name="Du Z."/>
            <person name="Wang X."/>
        </authorList>
    </citation>
    <scope>NUCLEOTIDE SEQUENCE [LARGE SCALE GENOMIC DNA]</scope>
    <source>
        <strain evidence="5">CQN31</strain>
    </source>
</reference>
<keyword evidence="4" id="KW-0282">Flagellum</keyword>
<dbReference type="PRINTS" id="PR00950">
    <property type="entry name" value="TYPE3IMSPROT"/>
</dbReference>
<dbReference type="PANTHER" id="PTHR30531:SF12">
    <property type="entry name" value="FLAGELLAR BIOSYNTHETIC PROTEIN FLHB"/>
    <property type="match status" value="1"/>
</dbReference>
<dbReference type="SUPFAM" id="SSF160544">
    <property type="entry name" value="EscU C-terminal domain-like"/>
    <property type="match status" value="1"/>
</dbReference>
<dbReference type="GO" id="GO:0005886">
    <property type="term" value="C:plasma membrane"/>
    <property type="evidence" value="ECO:0007669"/>
    <property type="project" value="TreeGrafter"/>
</dbReference>
<accession>A0A317FDH6</accession>
<comment type="similarity">
    <text evidence="1">Belongs to the type III secretion exporter family.</text>
</comment>
<evidence type="ECO:0000256" key="2">
    <source>
        <dbReference type="SAM" id="MobiDB-lite"/>
    </source>
</evidence>
<organism evidence="4 5">
    <name type="scientific">Falsiroseomonas bella</name>
    <dbReference type="NCBI Taxonomy" id="2184016"/>
    <lineage>
        <taxon>Bacteria</taxon>
        <taxon>Pseudomonadati</taxon>
        <taxon>Pseudomonadota</taxon>
        <taxon>Alphaproteobacteria</taxon>
        <taxon>Acetobacterales</taxon>
        <taxon>Roseomonadaceae</taxon>
        <taxon>Falsiroseomonas</taxon>
    </lineage>
</organism>
<feature type="transmembrane region" description="Helical" evidence="3">
    <location>
        <begin position="85"/>
        <end position="108"/>
    </location>
</feature>
<dbReference type="OrthoDB" id="9807950at2"/>
<dbReference type="InterPro" id="IPR006135">
    <property type="entry name" value="T3SS_substrate_exporter"/>
</dbReference>
<evidence type="ECO:0000313" key="4">
    <source>
        <dbReference type="EMBL" id="PWS36573.1"/>
    </source>
</evidence>
<dbReference type="Pfam" id="PF01312">
    <property type="entry name" value="Bac_export_2"/>
    <property type="match status" value="1"/>
</dbReference>
<keyword evidence="3" id="KW-0472">Membrane</keyword>
<evidence type="ECO:0000256" key="3">
    <source>
        <dbReference type="SAM" id="Phobius"/>
    </source>
</evidence>
<dbReference type="EMBL" id="QGNA01000003">
    <property type="protein sequence ID" value="PWS36573.1"/>
    <property type="molecule type" value="Genomic_DNA"/>
</dbReference>
<dbReference type="GO" id="GO:0009306">
    <property type="term" value="P:protein secretion"/>
    <property type="evidence" value="ECO:0007669"/>
    <property type="project" value="InterPro"/>
</dbReference>
<evidence type="ECO:0000256" key="1">
    <source>
        <dbReference type="ARBA" id="ARBA00010690"/>
    </source>
</evidence>
<keyword evidence="3" id="KW-0812">Transmembrane</keyword>
<gene>
    <name evidence="4" type="ORF">DFH01_15620</name>
</gene>